<accession>A0A6N8LXC7</accession>
<comment type="caution">
    <text evidence="2">The sequence shown here is derived from an EMBL/GenBank/DDBJ whole genome shotgun (WGS) entry which is preliminary data.</text>
</comment>
<dbReference type="EMBL" id="WSUT01000007">
    <property type="protein sequence ID" value="MWC45575.1"/>
    <property type="molecule type" value="Genomic_DNA"/>
</dbReference>
<dbReference type="OrthoDB" id="7553075at2"/>
<evidence type="ECO:0000313" key="2">
    <source>
        <dbReference type="EMBL" id="MWC45575.1"/>
    </source>
</evidence>
<protein>
    <submittedName>
        <fullName evidence="2">Uncharacterized protein</fullName>
    </submittedName>
</protein>
<gene>
    <name evidence="2" type="ORF">GQR91_18325</name>
</gene>
<name>A0A6N8LXC7_9SPHN</name>
<proteinExistence type="predicted"/>
<dbReference type="RefSeq" id="WP_149683069.1">
    <property type="nucleotide sequence ID" value="NZ_FNBI01000007.1"/>
</dbReference>
<evidence type="ECO:0000313" key="3">
    <source>
        <dbReference type="Proteomes" id="UP000436801"/>
    </source>
</evidence>
<feature type="region of interest" description="Disordered" evidence="1">
    <location>
        <begin position="178"/>
        <end position="197"/>
    </location>
</feature>
<evidence type="ECO:0000256" key="1">
    <source>
        <dbReference type="SAM" id="MobiDB-lite"/>
    </source>
</evidence>
<organism evidence="2 3">
    <name type="scientific">Sphingomonas carotinifaciens</name>
    <dbReference type="NCBI Taxonomy" id="1166323"/>
    <lineage>
        <taxon>Bacteria</taxon>
        <taxon>Pseudomonadati</taxon>
        <taxon>Pseudomonadota</taxon>
        <taxon>Alphaproteobacteria</taxon>
        <taxon>Sphingomonadales</taxon>
        <taxon>Sphingomonadaceae</taxon>
        <taxon>Sphingomonas</taxon>
    </lineage>
</organism>
<reference evidence="2 3" key="1">
    <citation type="submission" date="2019-12" db="EMBL/GenBank/DDBJ databases">
        <authorList>
            <person name="Zheng J."/>
        </authorList>
    </citation>
    <scope>NUCLEOTIDE SEQUENCE [LARGE SCALE GENOMIC DNA]</scope>
    <source>
        <strain evidence="2 3">DSM 27347</strain>
    </source>
</reference>
<dbReference type="AlphaFoldDB" id="A0A6N8LXC7"/>
<dbReference type="Proteomes" id="UP000436801">
    <property type="component" value="Unassembled WGS sequence"/>
</dbReference>
<sequence>MMGADGNDCLAAILDALTLMQGQVEELSEQARQIRDSQETIISRLDSMSPRERVGDTPSQLESIIGELCDSSKRTGEGLARVAEVAGWAHAAAVGNTAPLPVDVLADPLLERYVLGQPADRTSTIRALADWNEAVRDVQSRSLIEILRDQYRPSPTDSREDRVLRYKLAAISRDELAARGVDPPPSPTSTFAEDRSEAAQRARSAALRRLWVEGEGAALLAEPELAGALDIVAAARRESTNMPEAEMSIGIAELHRAIANCLEMGERPILKRGDHIGSPKRYNDRVR</sequence>